<evidence type="ECO:0000313" key="2">
    <source>
        <dbReference type="Proteomes" id="UP000192042"/>
    </source>
</evidence>
<protein>
    <submittedName>
        <fullName evidence="1">Uncharacterized protein</fullName>
    </submittedName>
</protein>
<name>A0A1W1I584_9BACT</name>
<gene>
    <name evidence="1" type="ORF">NSJP_1988</name>
</gene>
<reference evidence="1 2" key="1">
    <citation type="submission" date="2017-03" db="EMBL/GenBank/DDBJ databases">
        <authorList>
            <person name="Afonso C.L."/>
            <person name="Miller P.J."/>
            <person name="Scott M.A."/>
            <person name="Spackman E."/>
            <person name="Goraichik I."/>
            <person name="Dimitrov K.M."/>
            <person name="Suarez D.L."/>
            <person name="Swayne D.E."/>
        </authorList>
    </citation>
    <scope>NUCLEOTIDE SEQUENCE [LARGE SCALE GENOMIC DNA]</scope>
    <source>
        <strain evidence="1">Genome sequencing of Nitrospira japonica strain NJ11</strain>
    </source>
</reference>
<sequence>MSGCPIEWKRTTGRCPIWNRHPVFFIWLPGQDSNLRPAGYKDSLSFERAWTISSPTWVFREGCRALVRRYWVGSSASSLCTFLPTECRSAGFAQDYRSGYTETASLNSPDVSTTVSCGSCKFYSRLLYQLSYRGTVSSFKRTHSSTDDTDEIEGFLERMTQAD</sequence>
<accession>A0A1W1I584</accession>
<dbReference type="Proteomes" id="UP000192042">
    <property type="component" value="Chromosome I"/>
</dbReference>
<proteinExistence type="predicted"/>
<dbReference type="AlphaFoldDB" id="A0A1W1I584"/>
<organism evidence="1 2">
    <name type="scientific">Nitrospira japonica</name>
    <dbReference type="NCBI Taxonomy" id="1325564"/>
    <lineage>
        <taxon>Bacteria</taxon>
        <taxon>Pseudomonadati</taxon>
        <taxon>Nitrospirota</taxon>
        <taxon>Nitrospiria</taxon>
        <taxon>Nitrospirales</taxon>
        <taxon>Nitrospiraceae</taxon>
        <taxon>Nitrospira</taxon>
    </lineage>
</organism>
<keyword evidence="2" id="KW-1185">Reference proteome</keyword>
<dbReference type="KEGG" id="nja:NSJP_1988"/>
<dbReference type="EMBL" id="LT828648">
    <property type="protein sequence ID" value="SLM48160.1"/>
    <property type="molecule type" value="Genomic_DNA"/>
</dbReference>
<evidence type="ECO:0000313" key="1">
    <source>
        <dbReference type="EMBL" id="SLM48160.1"/>
    </source>
</evidence>